<proteinExistence type="predicted"/>
<reference evidence="5" key="1">
    <citation type="submission" date="2012-12" db="EMBL/GenBank/DDBJ databases">
        <authorList>
            <person name="Hellsten U."/>
            <person name="Grimwood J."/>
            <person name="Chapman J.A."/>
            <person name="Shapiro H."/>
            <person name="Aerts A."/>
            <person name="Otillar R.P."/>
            <person name="Terry A.Y."/>
            <person name="Boore J.L."/>
            <person name="Simakov O."/>
            <person name="Marletaz F."/>
            <person name="Cho S.-J."/>
            <person name="Edsinger-Gonzales E."/>
            <person name="Havlak P."/>
            <person name="Kuo D.-H."/>
            <person name="Larsson T."/>
            <person name="Lv J."/>
            <person name="Arendt D."/>
            <person name="Savage R."/>
            <person name="Osoegawa K."/>
            <person name="de Jong P."/>
            <person name="Lindberg D.R."/>
            <person name="Seaver E.C."/>
            <person name="Weisblat D.A."/>
            <person name="Putnam N.H."/>
            <person name="Grigoriev I.V."/>
            <person name="Rokhsar D.S."/>
        </authorList>
    </citation>
    <scope>NUCLEOTIDE SEQUENCE</scope>
</reference>
<accession>T1FVB1</accession>
<evidence type="ECO:0000256" key="1">
    <source>
        <dbReference type="SAM" id="MobiDB-lite"/>
    </source>
</evidence>
<name>T1FVB1_HELRO</name>
<gene>
    <name evidence="4" type="primary">20212757</name>
    <name evidence="3" type="ORF">HELRODRAFT_193744</name>
</gene>
<sequence length="224" mass="25328">MNSLMSAYLRKVIDVSEVSADSVHDKNEVKPDELIKDIFGSSDEDDEPESVSRQAKSSLTKKYNTKSCQLKMRKELTKRNRKYDMTTGIGTRDPIPLPLKASAQQRIPVAHGLERSHARACQLLHGQAGRVRSRVKRHKSSTSPSGTTPDPTRTIRRTPTNISRRRMDLPCESNTQNTSCLLSTLQLCVKQMLIFTLFAYSLVLLSFDCCFIWSASFNENLKFT</sequence>
<evidence type="ECO:0000313" key="5">
    <source>
        <dbReference type="Proteomes" id="UP000015101"/>
    </source>
</evidence>
<feature type="compositionally biased region" description="Polar residues" evidence="1">
    <location>
        <begin position="51"/>
        <end position="63"/>
    </location>
</feature>
<evidence type="ECO:0000313" key="4">
    <source>
        <dbReference type="EnsemblMetazoa" id="HelroP193744"/>
    </source>
</evidence>
<feature type="compositionally biased region" description="Low complexity" evidence="1">
    <location>
        <begin position="141"/>
        <end position="157"/>
    </location>
</feature>
<keyword evidence="2" id="KW-0812">Transmembrane</keyword>
<dbReference type="KEGG" id="hro:HELRODRAFT_193744"/>
<organism evidence="4 5">
    <name type="scientific">Helobdella robusta</name>
    <name type="common">Californian leech</name>
    <dbReference type="NCBI Taxonomy" id="6412"/>
    <lineage>
        <taxon>Eukaryota</taxon>
        <taxon>Metazoa</taxon>
        <taxon>Spiralia</taxon>
        <taxon>Lophotrochozoa</taxon>
        <taxon>Annelida</taxon>
        <taxon>Clitellata</taxon>
        <taxon>Hirudinea</taxon>
        <taxon>Rhynchobdellida</taxon>
        <taxon>Glossiphoniidae</taxon>
        <taxon>Helobdella</taxon>
    </lineage>
</organism>
<dbReference type="EMBL" id="AMQM01007056">
    <property type="status" value="NOT_ANNOTATED_CDS"/>
    <property type="molecule type" value="Genomic_DNA"/>
</dbReference>
<dbReference type="InParanoid" id="T1FVB1"/>
<feature type="transmembrane region" description="Helical" evidence="2">
    <location>
        <begin position="192"/>
        <end position="215"/>
    </location>
</feature>
<dbReference type="GeneID" id="20212757"/>
<keyword evidence="5" id="KW-1185">Reference proteome</keyword>
<reference evidence="4" key="3">
    <citation type="submission" date="2015-06" db="UniProtKB">
        <authorList>
            <consortium name="EnsemblMetazoa"/>
        </authorList>
    </citation>
    <scope>IDENTIFICATION</scope>
</reference>
<dbReference type="AlphaFoldDB" id="T1FVB1"/>
<dbReference type="EMBL" id="KB097558">
    <property type="protein sequence ID" value="ESN94853.1"/>
    <property type="molecule type" value="Genomic_DNA"/>
</dbReference>
<feature type="region of interest" description="Disordered" evidence="1">
    <location>
        <begin position="132"/>
        <end position="157"/>
    </location>
</feature>
<dbReference type="CTD" id="20212757"/>
<keyword evidence="2" id="KW-0472">Membrane</keyword>
<dbReference type="HOGENOM" id="CLU_1236253_0_0_1"/>
<dbReference type="Proteomes" id="UP000015101">
    <property type="component" value="Unassembled WGS sequence"/>
</dbReference>
<dbReference type="RefSeq" id="XP_009026987.1">
    <property type="nucleotide sequence ID" value="XM_009028739.1"/>
</dbReference>
<dbReference type="EnsemblMetazoa" id="HelroT193744">
    <property type="protein sequence ID" value="HelroP193744"/>
    <property type="gene ID" value="HelroG193744"/>
</dbReference>
<evidence type="ECO:0000313" key="3">
    <source>
        <dbReference type="EMBL" id="ESN94853.1"/>
    </source>
</evidence>
<keyword evidence="2" id="KW-1133">Transmembrane helix</keyword>
<evidence type="ECO:0000256" key="2">
    <source>
        <dbReference type="SAM" id="Phobius"/>
    </source>
</evidence>
<reference evidence="3 5" key="2">
    <citation type="journal article" date="2013" name="Nature">
        <title>Insights into bilaterian evolution from three spiralian genomes.</title>
        <authorList>
            <person name="Simakov O."/>
            <person name="Marletaz F."/>
            <person name="Cho S.J."/>
            <person name="Edsinger-Gonzales E."/>
            <person name="Havlak P."/>
            <person name="Hellsten U."/>
            <person name="Kuo D.H."/>
            <person name="Larsson T."/>
            <person name="Lv J."/>
            <person name="Arendt D."/>
            <person name="Savage R."/>
            <person name="Osoegawa K."/>
            <person name="de Jong P."/>
            <person name="Grimwood J."/>
            <person name="Chapman J.A."/>
            <person name="Shapiro H."/>
            <person name="Aerts A."/>
            <person name="Otillar R.P."/>
            <person name="Terry A.Y."/>
            <person name="Boore J.L."/>
            <person name="Grigoriev I.V."/>
            <person name="Lindberg D.R."/>
            <person name="Seaver E.C."/>
            <person name="Weisblat D.A."/>
            <person name="Putnam N.H."/>
            <person name="Rokhsar D.S."/>
        </authorList>
    </citation>
    <scope>NUCLEOTIDE SEQUENCE</scope>
</reference>
<protein>
    <submittedName>
        <fullName evidence="3 4">Uncharacterized protein</fullName>
    </submittedName>
</protein>
<feature type="region of interest" description="Disordered" evidence="1">
    <location>
        <begin position="39"/>
        <end position="63"/>
    </location>
</feature>